<dbReference type="EMBL" id="ACKO02000001">
    <property type="protein sequence ID" value="EET46159.1"/>
    <property type="molecule type" value="Genomic_DNA"/>
</dbReference>
<accession>C6M185</accession>
<sequence length="59" mass="7038">MAWVSILLFFNGKFYNFSDDLNSVTCNDKYRLIYLKDTTNKGRLKTVPEIEETDIFRRP</sequence>
<evidence type="ECO:0000313" key="2">
    <source>
        <dbReference type="Proteomes" id="UP000005365"/>
    </source>
</evidence>
<dbReference type="AlphaFoldDB" id="C6M185"/>
<evidence type="ECO:0000313" key="1">
    <source>
        <dbReference type="EMBL" id="EET46159.1"/>
    </source>
</evidence>
<comment type="caution">
    <text evidence="1">The sequence shown here is derived from an EMBL/GenBank/DDBJ whole genome shotgun (WGS) entry which is preliminary data.</text>
</comment>
<protein>
    <submittedName>
        <fullName evidence="1">Uncharacterized protein</fullName>
    </submittedName>
</protein>
<gene>
    <name evidence="1" type="ORF">NEISICOT_00264</name>
</gene>
<reference evidence="1" key="1">
    <citation type="submission" date="2009-07" db="EMBL/GenBank/DDBJ databases">
        <authorList>
            <person name="Weinstock G."/>
            <person name="Sodergren E."/>
            <person name="Clifton S."/>
            <person name="Fulton L."/>
            <person name="Fulton B."/>
            <person name="Courtney L."/>
            <person name="Fronick C."/>
            <person name="Harrison M."/>
            <person name="Strong C."/>
            <person name="Farmer C."/>
            <person name="Delahaunty K."/>
            <person name="Markovic C."/>
            <person name="Hall O."/>
            <person name="Minx P."/>
            <person name="Tomlinson C."/>
            <person name="Mitreva M."/>
            <person name="Nelson J."/>
            <person name="Hou S."/>
            <person name="Wollam A."/>
            <person name="Pepin K.H."/>
            <person name="Johnson M."/>
            <person name="Bhonagiri V."/>
            <person name="Nash W.E."/>
            <person name="Warren W."/>
            <person name="Chinwalla A."/>
            <person name="Mardis E.R."/>
            <person name="Wilson R.K."/>
        </authorList>
    </citation>
    <scope>NUCLEOTIDE SEQUENCE [LARGE SCALE GENOMIC DNA]</scope>
    <source>
        <strain evidence="1">ATCC 29256</strain>
    </source>
</reference>
<name>C6M185_NEISI</name>
<organism evidence="1 2">
    <name type="scientific">Neisseria sicca ATCC 29256</name>
    <dbReference type="NCBI Taxonomy" id="547045"/>
    <lineage>
        <taxon>Bacteria</taxon>
        <taxon>Pseudomonadati</taxon>
        <taxon>Pseudomonadota</taxon>
        <taxon>Betaproteobacteria</taxon>
        <taxon>Neisseriales</taxon>
        <taxon>Neisseriaceae</taxon>
        <taxon>Neisseria</taxon>
    </lineage>
</organism>
<keyword evidence="2" id="KW-1185">Reference proteome</keyword>
<proteinExistence type="predicted"/>
<dbReference type="Proteomes" id="UP000005365">
    <property type="component" value="Unassembled WGS sequence"/>
</dbReference>